<keyword evidence="2" id="KW-1185">Reference proteome</keyword>
<reference evidence="2" key="1">
    <citation type="journal article" date="2024" name="Proc. Natl. Acad. Sci. U.S.A.">
        <title>Extraordinary preservation of gene collinearity over three hundred million years revealed in homosporous lycophytes.</title>
        <authorList>
            <person name="Li C."/>
            <person name="Wickell D."/>
            <person name="Kuo L.Y."/>
            <person name="Chen X."/>
            <person name="Nie B."/>
            <person name="Liao X."/>
            <person name="Peng D."/>
            <person name="Ji J."/>
            <person name="Jenkins J."/>
            <person name="Williams M."/>
            <person name="Shu S."/>
            <person name="Plott C."/>
            <person name="Barry K."/>
            <person name="Rajasekar S."/>
            <person name="Grimwood J."/>
            <person name="Han X."/>
            <person name="Sun S."/>
            <person name="Hou Z."/>
            <person name="He W."/>
            <person name="Dai G."/>
            <person name="Sun C."/>
            <person name="Schmutz J."/>
            <person name="Leebens-Mack J.H."/>
            <person name="Li F.W."/>
            <person name="Wang L."/>
        </authorList>
    </citation>
    <scope>NUCLEOTIDE SEQUENCE [LARGE SCALE GENOMIC DNA]</scope>
    <source>
        <strain evidence="2">cv. PW_Plant_1</strain>
    </source>
</reference>
<dbReference type="Proteomes" id="UP001162992">
    <property type="component" value="Chromosome 7"/>
</dbReference>
<organism evidence="1 2">
    <name type="scientific">Diphasiastrum complanatum</name>
    <name type="common">Issler's clubmoss</name>
    <name type="synonym">Lycopodium complanatum</name>
    <dbReference type="NCBI Taxonomy" id="34168"/>
    <lineage>
        <taxon>Eukaryota</taxon>
        <taxon>Viridiplantae</taxon>
        <taxon>Streptophyta</taxon>
        <taxon>Embryophyta</taxon>
        <taxon>Tracheophyta</taxon>
        <taxon>Lycopodiopsida</taxon>
        <taxon>Lycopodiales</taxon>
        <taxon>Lycopodiaceae</taxon>
        <taxon>Lycopodioideae</taxon>
        <taxon>Diphasiastrum</taxon>
    </lineage>
</organism>
<evidence type="ECO:0000313" key="2">
    <source>
        <dbReference type="Proteomes" id="UP001162992"/>
    </source>
</evidence>
<dbReference type="EMBL" id="CM055098">
    <property type="protein sequence ID" value="KAJ7549491.1"/>
    <property type="molecule type" value="Genomic_DNA"/>
</dbReference>
<gene>
    <name evidence="1" type="ORF">O6H91_07G056100</name>
</gene>
<protein>
    <submittedName>
        <fullName evidence="1">Uncharacterized protein</fullName>
    </submittedName>
</protein>
<comment type="caution">
    <text evidence="1">The sequence shown here is derived from an EMBL/GenBank/DDBJ whole genome shotgun (WGS) entry which is preliminary data.</text>
</comment>
<proteinExistence type="predicted"/>
<name>A0ACC2D5D2_DIPCM</name>
<accession>A0ACC2D5D2</accession>
<evidence type="ECO:0000313" key="1">
    <source>
        <dbReference type="EMBL" id="KAJ7549491.1"/>
    </source>
</evidence>
<sequence length="960" mass="107659">MLLDSAMYSETSSSTAGLGRQLPSKLRDTYGFAIRPQHLQRYRKYASIYKEEEMERSERWECFLRIYGEENAVESSTLRAHEEDENNKSLRKLESGDTLGQDRASSFASDETQNSAGAEQKLSGNIREVHCKGSLGRDIARHAFDEIESSADADKQRNEKIREVESEDTLGQDRASSHASDEIENSADADKELNGNISEVKSEDTLGQDRTSRYALNEIQKSVDVDKQPSGIILEAQIWSELRPSLKTLGQKFGKFLKRRKQGEVVTIDSRQDQSPTLESNASTIRIHTLANSVDVQMIKDLRLEAGISYHDVSEVVGDNCKYPSRSEEASEGADASSKGTYSDNWSSEGFKRCIEKQEELSAENEELKFLVRGGVPMGLRGELWQIFVGAQACRIEGHYNRLLSECGLTGSAVIEKWTNQIEKDLPRTFPGHPALDEDGRNALRHLLSAYARQNPDVGYCQAMNFFAALLLLLMPEENAFWTLTAIINNYFEGYYSEKMLEAQVDQFVFGDLVREHFPKLISHLEALGVQVTWVSGTWFLSIFINVLPWESVLRVWDVLLLDGNRTMLFRTALALMDIHAPTLMATRDAGDAIAVLQSMAGSTFDSSQLVFTACMGFQMIDEQKLHGLRLKHRSEVIGSLQQRSLELQLWRTSQKDAKSKTSQNLFKVGAVGEILKVASGVTQLDDKAGAPINKLKAINGEVDVDGICGTNEILPLDNVLQTSLQIDMMHDDEEIDLQEKIIWLKTELCRALAEKNAAIIRAEELELALMEMVKEDNRRLLSAKLEKLEIAVAALNQEVLDKEEQERAMLQVMLRMEHEQKVTEDARRFAEEDAALQHHAASLLKEKYEKAVEELAAMERRAIMAESILEATLQYQALDNGAQNSPRQISPSIRGEESGRRAWSFGSSARNVQSAVLKSKSDFTSFLAQPKSQTATDPQLVDKGTFQEDSEGPKMVSQE</sequence>